<dbReference type="InterPro" id="IPR003892">
    <property type="entry name" value="CUE"/>
</dbReference>
<proteinExistence type="predicted"/>
<evidence type="ECO:0000256" key="1">
    <source>
        <dbReference type="SAM" id="MobiDB-lite"/>
    </source>
</evidence>
<dbReference type="PANTHER" id="PTHR21494">
    <property type="entry name" value="ACTIVATING SIGNAL COINTEGRATOR 1 COMPLEX SUBUNIT 2 ASC-1 COMPLEX SUBUNIT P100"/>
    <property type="match status" value="1"/>
</dbReference>
<name>A0AAD2FEW3_9STRA</name>
<organism evidence="3 4">
    <name type="scientific">Cylindrotheca closterium</name>
    <dbReference type="NCBI Taxonomy" id="2856"/>
    <lineage>
        <taxon>Eukaryota</taxon>
        <taxon>Sar</taxon>
        <taxon>Stramenopiles</taxon>
        <taxon>Ochrophyta</taxon>
        <taxon>Bacillariophyta</taxon>
        <taxon>Bacillariophyceae</taxon>
        <taxon>Bacillariophycidae</taxon>
        <taxon>Bacillariales</taxon>
        <taxon>Bacillariaceae</taxon>
        <taxon>Cylindrotheca</taxon>
    </lineage>
</organism>
<dbReference type="Proteomes" id="UP001295423">
    <property type="component" value="Unassembled WGS sequence"/>
</dbReference>
<dbReference type="CDD" id="cd14364">
    <property type="entry name" value="CUE_ASCC2"/>
    <property type="match status" value="1"/>
</dbReference>
<feature type="region of interest" description="Disordered" evidence="1">
    <location>
        <begin position="431"/>
        <end position="563"/>
    </location>
</feature>
<dbReference type="InterPro" id="IPR009060">
    <property type="entry name" value="UBA-like_sf"/>
</dbReference>
<dbReference type="Gene3D" id="1.10.8.10">
    <property type="entry name" value="DNA helicase RuvA subunit, C-terminal domain"/>
    <property type="match status" value="1"/>
</dbReference>
<evidence type="ECO:0000313" key="4">
    <source>
        <dbReference type="Proteomes" id="UP001295423"/>
    </source>
</evidence>
<dbReference type="SUPFAM" id="SSF46934">
    <property type="entry name" value="UBA-like"/>
    <property type="match status" value="1"/>
</dbReference>
<accession>A0AAD2FEW3</accession>
<dbReference type="EMBL" id="CAKOGP040000001">
    <property type="protein sequence ID" value="CAJ1893840.1"/>
    <property type="molecule type" value="Genomic_DNA"/>
</dbReference>
<evidence type="ECO:0000259" key="2">
    <source>
        <dbReference type="PROSITE" id="PS51140"/>
    </source>
</evidence>
<keyword evidence="4" id="KW-1185">Reference proteome</keyword>
<reference evidence="3" key="1">
    <citation type="submission" date="2023-08" db="EMBL/GenBank/DDBJ databases">
        <authorList>
            <person name="Audoor S."/>
            <person name="Bilcke G."/>
        </authorList>
    </citation>
    <scope>NUCLEOTIDE SEQUENCE</scope>
</reference>
<feature type="compositionally biased region" description="Polar residues" evidence="1">
    <location>
        <begin position="431"/>
        <end position="443"/>
    </location>
</feature>
<sequence length="563" mass="63579">MSSSTDIQEVASKLQQLSLTKNGIALPMPQQLYAMGNVLFRIKGNDQHEGCRELLTAYRELIDSMPVEHFKKIFRLYHRGMSTLIIETRSSSSSLEKLRSAVQTMGGLLCIPKVCKLAYSKDWLSSLSSIYDIHILKDSSRIQKDEVLSLLSHLLVEGLLAADAKQQPESLEELLMSAIQTMEEESTDCLRDLQDWERRLEPSHGSLENVLKNLPFNEDTLHQREYIFNMLESARLREQTETTSILDVNQKPATKATKAKVVSPADEMERRIAQVKQIIPDLGEGFIETALSLYQGNVETTVSTLLNDPSQYPPNLQFLDRSLPRRKKDRAEDEERDAAEAKELVKARMALEAQQEQDRYKALLYVSAQEKEQMVVNEYNDDYDDQYDDIDVKLGDTDGGLYDFEQMKIYNKFAREGEAEDSFWEANRNTNRANDAKGNINNNTGGGQKQFRGPDKIKGGRIVGPDGKIVRKPNHKKNKNKQQAAKQQQQQGQQQGKTANGNSNNTNGNGNKKPAPNANNNNTNNNGNSGQNQKGKPKTKPKSNNRVNRQRDKKQKSQGTFGI</sequence>
<protein>
    <recommendedName>
        <fullName evidence="2">CUE domain-containing protein</fullName>
    </recommendedName>
</protein>
<evidence type="ECO:0000313" key="3">
    <source>
        <dbReference type="EMBL" id="CAJ1893840.1"/>
    </source>
</evidence>
<dbReference type="SMART" id="SM00546">
    <property type="entry name" value="CUE"/>
    <property type="match status" value="1"/>
</dbReference>
<feature type="compositionally biased region" description="Low complexity" evidence="1">
    <location>
        <begin position="481"/>
        <end position="534"/>
    </location>
</feature>
<gene>
    <name evidence="3" type="ORF">CYCCA115_LOCUS132</name>
</gene>
<dbReference type="AlphaFoldDB" id="A0AAD2FEW3"/>
<dbReference type="PANTHER" id="PTHR21494:SF0">
    <property type="entry name" value="ACTIVATING SIGNAL COINTEGRATOR 1 COMPLEX SUBUNIT 2"/>
    <property type="match status" value="1"/>
</dbReference>
<dbReference type="GO" id="GO:0043130">
    <property type="term" value="F:ubiquitin binding"/>
    <property type="evidence" value="ECO:0007669"/>
    <property type="project" value="InterPro"/>
</dbReference>
<dbReference type="InterPro" id="IPR052586">
    <property type="entry name" value="ASCC2"/>
</dbReference>
<dbReference type="InterPro" id="IPR041800">
    <property type="entry name" value="ASCC2_CUE"/>
</dbReference>
<dbReference type="PROSITE" id="PS51140">
    <property type="entry name" value="CUE"/>
    <property type="match status" value="1"/>
</dbReference>
<comment type="caution">
    <text evidence="3">The sequence shown here is derived from an EMBL/GenBank/DDBJ whole genome shotgun (WGS) entry which is preliminary data.</text>
</comment>
<feature type="domain" description="CUE" evidence="2">
    <location>
        <begin position="267"/>
        <end position="310"/>
    </location>
</feature>
<feature type="compositionally biased region" description="Basic residues" evidence="1">
    <location>
        <begin position="470"/>
        <end position="480"/>
    </location>
</feature>
<dbReference type="Pfam" id="PF02845">
    <property type="entry name" value="CUE"/>
    <property type="match status" value="1"/>
</dbReference>